<name>A0ACC4E9D3_PURLI</name>
<gene>
    <name evidence="1" type="ORF">ACCO45_002201</name>
</gene>
<keyword evidence="2" id="KW-1185">Reference proteome</keyword>
<dbReference type="Proteomes" id="UP001638806">
    <property type="component" value="Unassembled WGS sequence"/>
</dbReference>
<accession>A0ACC4E9D3</accession>
<proteinExistence type="predicted"/>
<organism evidence="1 2">
    <name type="scientific">Purpureocillium lilacinum</name>
    <name type="common">Paecilomyces lilacinus</name>
    <dbReference type="NCBI Taxonomy" id="33203"/>
    <lineage>
        <taxon>Eukaryota</taxon>
        <taxon>Fungi</taxon>
        <taxon>Dikarya</taxon>
        <taxon>Ascomycota</taxon>
        <taxon>Pezizomycotina</taxon>
        <taxon>Sordariomycetes</taxon>
        <taxon>Hypocreomycetidae</taxon>
        <taxon>Hypocreales</taxon>
        <taxon>Ophiocordycipitaceae</taxon>
        <taxon>Purpureocillium</taxon>
    </lineage>
</organism>
<comment type="caution">
    <text evidence="1">The sequence shown here is derived from an EMBL/GenBank/DDBJ whole genome shotgun (WGS) entry which is preliminary data.</text>
</comment>
<dbReference type="EMBL" id="JBGNUJ010000002">
    <property type="protein sequence ID" value="KAL3965197.1"/>
    <property type="molecule type" value="Genomic_DNA"/>
</dbReference>
<evidence type="ECO:0000313" key="1">
    <source>
        <dbReference type="EMBL" id="KAL3965197.1"/>
    </source>
</evidence>
<evidence type="ECO:0000313" key="2">
    <source>
        <dbReference type="Proteomes" id="UP001638806"/>
    </source>
</evidence>
<reference evidence="1" key="1">
    <citation type="submission" date="2024-12" db="EMBL/GenBank/DDBJ databases">
        <title>Comparative genomics and development of molecular markers within Purpureocillium lilacinum and among Purpureocillium species.</title>
        <authorList>
            <person name="Yeh Z.-Y."/>
            <person name="Ni N.-T."/>
            <person name="Lo P.-H."/>
            <person name="Mushyakhwo K."/>
            <person name="Lin C.-F."/>
            <person name="Nai Y.-S."/>
        </authorList>
    </citation>
    <scope>NUCLEOTIDE SEQUENCE</scope>
    <source>
        <strain evidence="1">NCHU-NPUST-175</strain>
    </source>
</reference>
<sequence>MDGPRSLLPLPPRGYVRCEIGDQATEQPSGEPFAFQIRNPGPALPHPARPGLPGCRGPPTTRASIPLPAAPDDIDPRIPSRHCKQDAVRAASADVFAGFPSTVVPDSEVLRVVSSHNEAIRLSRPLRCHDCPSFPPRPAATDMAASRHRRRLKPRATRSSIAFDSSSFTANSKAPVRHPPLGPRSSYFPSISVANADFSTSAWPEGPNHVIGWTVAHCKPRRLVASQADPPKSFVLAFTSRTSPAAFPSPPPPFRLLRCPGSRFLPAGPITTHLSPAPPK</sequence>
<protein>
    <submittedName>
        <fullName evidence="1">Uncharacterized protein</fullName>
    </submittedName>
</protein>